<dbReference type="Proteomes" id="UP000789375">
    <property type="component" value="Unassembled WGS sequence"/>
</dbReference>
<evidence type="ECO:0000256" key="1">
    <source>
        <dbReference type="SAM" id="Phobius"/>
    </source>
</evidence>
<keyword evidence="1" id="KW-0472">Membrane</keyword>
<organism evidence="2 3">
    <name type="scientific">Funneliformis mosseae</name>
    <name type="common">Endomycorrhizal fungus</name>
    <name type="synonym">Glomus mosseae</name>
    <dbReference type="NCBI Taxonomy" id="27381"/>
    <lineage>
        <taxon>Eukaryota</taxon>
        <taxon>Fungi</taxon>
        <taxon>Fungi incertae sedis</taxon>
        <taxon>Mucoromycota</taxon>
        <taxon>Glomeromycotina</taxon>
        <taxon>Glomeromycetes</taxon>
        <taxon>Glomerales</taxon>
        <taxon>Glomeraceae</taxon>
        <taxon>Funneliformis</taxon>
    </lineage>
</organism>
<gene>
    <name evidence="2" type="ORF">FMOSSE_LOCUS9032</name>
</gene>
<evidence type="ECO:0000313" key="2">
    <source>
        <dbReference type="EMBL" id="CAG8602655.1"/>
    </source>
</evidence>
<proteinExistence type="predicted"/>
<dbReference type="CDD" id="cd10229">
    <property type="entry name" value="ASKHA_NBD_HSP70_HSPA12"/>
    <property type="match status" value="1"/>
</dbReference>
<keyword evidence="3" id="KW-1185">Reference proteome</keyword>
<feature type="transmembrane region" description="Helical" evidence="1">
    <location>
        <begin position="124"/>
        <end position="144"/>
    </location>
</feature>
<keyword evidence="1" id="KW-0812">Transmembrane</keyword>
<protein>
    <submittedName>
        <fullName evidence="2">16303_t:CDS:1</fullName>
    </submittedName>
</protein>
<dbReference type="EMBL" id="CAJVPP010002512">
    <property type="protein sequence ID" value="CAG8602655.1"/>
    <property type="molecule type" value="Genomic_DNA"/>
</dbReference>
<keyword evidence="1" id="KW-1133">Transmembrane helix</keyword>
<evidence type="ECO:0000313" key="3">
    <source>
        <dbReference type="Proteomes" id="UP000789375"/>
    </source>
</evidence>
<dbReference type="PANTHER" id="PTHR14187">
    <property type="entry name" value="ALPHA KINASE/ELONGATION FACTOR 2 KINASE"/>
    <property type="match status" value="1"/>
</dbReference>
<dbReference type="SUPFAM" id="SSF53067">
    <property type="entry name" value="Actin-like ATPase domain"/>
    <property type="match status" value="2"/>
</dbReference>
<comment type="caution">
    <text evidence="2">The sequence shown here is derived from an EMBL/GenBank/DDBJ whole genome shotgun (WGS) entry which is preliminary data.</text>
</comment>
<sequence length="579" mass="66070">MDYDDTRLVVGIDFGTTYSGFAYANKINPEIITNDTWPDQIGQLKTNTVLQYDENFYQVEAWGCPALAKRQKRRDRSNPPKPIELFKLHLGDIPKENKPVLPPGLSYKRAITDYLREIGDLNLIVQYNIFFLLYVNIISFLYGFTLIGKLIKDTVTTRWPNIKFMSQVKIVITVPAEFSEKSKSIMRECLFNAGLISDLHTVRLQFTTEPEAAAIYCMRTLAEHFDNPVGTSFLIVDCGGGTVDLTRRKVVSENKLGEITERTGGFCGSAYVDQEFIKFLETKVGESAIELLRKNNYNQFQYLVQEFCKHVKLLFSGEKSTYKPYELDLDEACPVLKQYVMGSFKDNLEEEDWLIELTYKNVKDMFDPIISKVLSLIKEQLGSSKDRCTAMFLVGGFSESKYLQLKVKQEFKSQVPIISVPRQPMAAIVRGAVDYGLNTKIIKSRVLKYTYGTKTSPLWTSADPQTRKRPDGRIFKFFTLAEKGKHVDVDEVVSHSFSVARPEQTSMDMDIYVTRNGSAKYCDEDGVDLLGNFSVAMPELGIKRSVLYTLRFGEMEIRATAKNKQTGKEYHTSFKLEFD</sequence>
<dbReference type="Gene3D" id="3.30.420.40">
    <property type="match status" value="3"/>
</dbReference>
<accession>A0A9N9CI71</accession>
<reference evidence="2" key="1">
    <citation type="submission" date="2021-06" db="EMBL/GenBank/DDBJ databases">
        <authorList>
            <person name="Kallberg Y."/>
            <person name="Tangrot J."/>
            <person name="Rosling A."/>
        </authorList>
    </citation>
    <scope>NUCLEOTIDE SEQUENCE</scope>
    <source>
        <strain evidence="2">87-6 pot B 2015</strain>
    </source>
</reference>
<name>A0A9N9CI71_FUNMO</name>
<dbReference type="InterPro" id="IPR043129">
    <property type="entry name" value="ATPase_NBD"/>
</dbReference>
<dbReference type="PANTHER" id="PTHR14187:SF5">
    <property type="entry name" value="HEAT SHOCK 70 KDA PROTEIN 12A"/>
    <property type="match status" value="1"/>
</dbReference>
<dbReference type="AlphaFoldDB" id="A0A9N9CI71"/>
<dbReference type="Gene3D" id="3.90.640.10">
    <property type="entry name" value="Actin, Chain A, domain 4"/>
    <property type="match status" value="1"/>
</dbReference>